<evidence type="ECO:0000256" key="4">
    <source>
        <dbReference type="ARBA" id="ARBA00022989"/>
    </source>
</evidence>
<accession>A0A428WL46</accession>
<sequence length="134" mass="15459">MALASTEYPFLSLMWTMLVFFCWIAWFWLLFIAFGDLYRRSDVSGWAKAGWTVLVIVLPLLGVLLYFGTQGRHFVERERARETASRHRFDDYVRSVSTSDTTGAAQIAEARRLLEEGVIDDAEFQSLKRKALAR</sequence>
<evidence type="ECO:0000256" key="3">
    <source>
        <dbReference type="ARBA" id="ARBA00022692"/>
    </source>
</evidence>
<keyword evidence="3 6" id="KW-0812">Transmembrane</keyword>
<evidence type="ECO:0000259" key="7">
    <source>
        <dbReference type="Pfam" id="PF13396"/>
    </source>
</evidence>
<dbReference type="Proteomes" id="UP000286716">
    <property type="component" value="Unassembled WGS sequence"/>
</dbReference>
<comment type="caution">
    <text evidence="8">The sequence shown here is derived from an EMBL/GenBank/DDBJ whole genome shotgun (WGS) entry which is preliminary data.</text>
</comment>
<keyword evidence="5 6" id="KW-0472">Membrane</keyword>
<dbReference type="EMBL" id="QHHU01000023">
    <property type="protein sequence ID" value="RSM43752.1"/>
    <property type="molecule type" value="Genomic_DNA"/>
</dbReference>
<dbReference type="RefSeq" id="WP_020638947.1">
    <property type="nucleotide sequence ID" value="NZ_QHHU01000023.1"/>
</dbReference>
<feature type="domain" description="Cardiolipin synthase N-terminal" evidence="7">
    <location>
        <begin position="28"/>
        <end position="67"/>
    </location>
</feature>
<evidence type="ECO:0000256" key="2">
    <source>
        <dbReference type="ARBA" id="ARBA00022475"/>
    </source>
</evidence>
<keyword evidence="9" id="KW-1185">Reference proteome</keyword>
<evidence type="ECO:0000256" key="1">
    <source>
        <dbReference type="ARBA" id="ARBA00004651"/>
    </source>
</evidence>
<feature type="transmembrane region" description="Helical" evidence="6">
    <location>
        <begin position="46"/>
        <end position="67"/>
    </location>
</feature>
<dbReference type="Pfam" id="PF13396">
    <property type="entry name" value="PLDc_N"/>
    <property type="match status" value="1"/>
</dbReference>
<reference evidence="8 9" key="1">
    <citation type="submission" date="2018-05" db="EMBL/GenBank/DDBJ databases">
        <title>Evolution of GPA BGCs.</title>
        <authorList>
            <person name="Waglechner N."/>
            <person name="Wright G.D."/>
        </authorList>
    </citation>
    <scope>NUCLEOTIDE SEQUENCE [LARGE SCALE GENOMIC DNA]</scope>
    <source>
        <strain evidence="8 9">DSM 5908</strain>
    </source>
</reference>
<organism evidence="8 9">
    <name type="scientific">Amycolatopsis balhimycina DSM 5908</name>
    <dbReference type="NCBI Taxonomy" id="1081091"/>
    <lineage>
        <taxon>Bacteria</taxon>
        <taxon>Bacillati</taxon>
        <taxon>Actinomycetota</taxon>
        <taxon>Actinomycetes</taxon>
        <taxon>Pseudonocardiales</taxon>
        <taxon>Pseudonocardiaceae</taxon>
        <taxon>Amycolatopsis</taxon>
    </lineage>
</organism>
<evidence type="ECO:0000256" key="6">
    <source>
        <dbReference type="SAM" id="Phobius"/>
    </source>
</evidence>
<comment type="subcellular location">
    <subcellularLocation>
        <location evidence="1">Cell membrane</location>
        <topology evidence="1">Multi-pass membrane protein</topology>
    </subcellularLocation>
</comment>
<evidence type="ECO:0000313" key="9">
    <source>
        <dbReference type="Proteomes" id="UP000286716"/>
    </source>
</evidence>
<evidence type="ECO:0000313" key="8">
    <source>
        <dbReference type="EMBL" id="RSM43752.1"/>
    </source>
</evidence>
<dbReference type="OrthoDB" id="7596142at2"/>
<dbReference type="AlphaFoldDB" id="A0A428WL46"/>
<protein>
    <recommendedName>
        <fullName evidence="7">Cardiolipin synthase N-terminal domain-containing protein</fullName>
    </recommendedName>
</protein>
<dbReference type="InterPro" id="IPR027379">
    <property type="entry name" value="CLS_N"/>
</dbReference>
<feature type="transmembrane region" description="Helical" evidence="6">
    <location>
        <begin position="12"/>
        <end position="34"/>
    </location>
</feature>
<gene>
    <name evidence="8" type="ORF">DMA12_17840</name>
</gene>
<name>A0A428WL46_AMYBA</name>
<keyword evidence="4 6" id="KW-1133">Transmembrane helix</keyword>
<evidence type="ECO:0000256" key="5">
    <source>
        <dbReference type="ARBA" id="ARBA00023136"/>
    </source>
</evidence>
<dbReference type="GO" id="GO:0005886">
    <property type="term" value="C:plasma membrane"/>
    <property type="evidence" value="ECO:0007669"/>
    <property type="project" value="UniProtKB-SubCell"/>
</dbReference>
<keyword evidence="2" id="KW-1003">Cell membrane</keyword>
<proteinExistence type="predicted"/>